<keyword evidence="5" id="KW-0045">Antibiotic biosynthesis</keyword>
<evidence type="ECO:0000259" key="6">
    <source>
        <dbReference type="PROSITE" id="PS50075"/>
    </source>
</evidence>
<dbReference type="Gene3D" id="3.30.559.30">
    <property type="entry name" value="Nonribosomal peptide synthetase, condensation domain"/>
    <property type="match status" value="2"/>
</dbReference>
<dbReference type="PANTHER" id="PTHR45527:SF1">
    <property type="entry name" value="FATTY ACID SYNTHASE"/>
    <property type="match status" value="1"/>
</dbReference>
<dbReference type="Pfam" id="PF00501">
    <property type="entry name" value="AMP-binding"/>
    <property type="match status" value="1"/>
</dbReference>
<evidence type="ECO:0000313" key="8">
    <source>
        <dbReference type="Proteomes" id="UP001474181"/>
    </source>
</evidence>
<dbReference type="SUPFAM" id="SSF56801">
    <property type="entry name" value="Acetyl-CoA synthetase-like"/>
    <property type="match status" value="1"/>
</dbReference>
<evidence type="ECO:0000256" key="1">
    <source>
        <dbReference type="ARBA" id="ARBA00001957"/>
    </source>
</evidence>
<dbReference type="SUPFAM" id="SSF52777">
    <property type="entry name" value="CoA-dependent acyltransferases"/>
    <property type="match status" value="3"/>
</dbReference>
<organism evidence="7 8">
    <name type="scientific">Streptomyces hyaluromycini</name>
    <dbReference type="NCBI Taxonomy" id="1377993"/>
    <lineage>
        <taxon>Bacteria</taxon>
        <taxon>Bacillati</taxon>
        <taxon>Actinomycetota</taxon>
        <taxon>Actinomycetes</taxon>
        <taxon>Kitasatosporales</taxon>
        <taxon>Streptomycetaceae</taxon>
        <taxon>Streptomyces</taxon>
    </lineage>
</organism>
<dbReference type="Gene3D" id="1.10.1200.10">
    <property type="entry name" value="ACP-like"/>
    <property type="match status" value="1"/>
</dbReference>
<dbReference type="Pfam" id="PF00668">
    <property type="entry name" value="Condensation"/>
    <property type="match status" value="2"/>
</dbReference>
<dbReference type="Gene3D" id="3.40.50.980">
    <property type="match status" value="2"/>
</dbReference>
<evidence type="ECO:0000256" key="2">
    <source>
        <dbReference type="ARBA" id="ARBA00022450"/>
    </source>
</evidence>
<dbReference type="InterPro" id="IPR023213">
    <property type="entry name" value="CAT-like_dom_sf"/>
</dbReference>
<name>A0ABV1XDV4_9ACTN</name>
<protein>
    <submittedName>
        <fullName evidence="7">Amino acid adenylation domain-containing protein</fullName>
    </submittedName>
</protein>
<comment type="caution">
    <text evidence="7">The sequence shown here is derived from an EMBL/GenBank/DDBJ whole genome shotgun (WGS) entry which is preliminary data.</text>
</comment>
<dbReference type="InterPro" id="IPR020806">
    <property type="entry name" value="PKS_PP-bd"/>
</dbReference>
<dbReference type="PANTHER" id="PTHR45527">
    <property type="entry name" value="NONRIBOSOMAL PEPTIDE SYNTHETASE"/>
    <property type="match status" value="1"/>
</dbReference>
<dbReference type="InterPro" id="IPR000873">
    <property type="entry name" value="AMP-dep_synth/lig_dom"/>
</dbReference>
<dbReference type="InterPro" id="IPR009081">
    <property type="entry name" value="PP-bd_ACP"/>
</dbReference>
<sequence>MVFGATSAGRPAELPGVESMVGLAMNTLPVRVSLAGGLSVVDLVRALQARQSALMAHQHVGLSDVQRAAGAGTVFDTLVVFQNYPRPPEDEPGSDQFSVGFVGMQESAHYPLTLVVTPGEWMECRLDYRLDVFDAEAAERIAGRVVRVLEQMAADPALRVSDIDLLDASEHTAVVERWNDTTQETDSSTVLDRFRATAAEAPDALAVRCADRILTYGEVDAWSDALARGLVARGAGRESRVGLCLPRGVEMVVAQLAVWKAGGAYVPLDPEYPADRLAFMVADSGAQVVLVSEETADRLEGDVVLLGELRADSGVSLNVRVGSGDLAYVIYTSGSTGRPKGVAVAHGSVANLASAMGPVLGAGPGVTSLQFASFSFDAAVLDVAVTLAGGGTLAIASSEERRDPSALAAMVESSGVGTASVVPSLLGVLEPGAVPGIANWVLGAERLEAGLAAKWRAAARLWNTYGPTEATVISTAVLLEEGITGEDAPPAIGRPLPNVRTYVLDAFLRPVPVGVTGELYVAGAGLARGYINRPDLTGERFVACPFGEGERMYRTGDLARWTPDGLLEFVGRADEQVKIRGFRVELGEVEAVLAAHPGVERAVAMVHDGRLVGYVVGETDADALREFAVSRLPEYMVPSVVVVLDVFPLTVNGKVDRAALPVPERSVSGGRAPATPAEVVLCDLFKEVLRLERVGVEDGFFELGGDSIMSMQLASRARAAGWVVSPRQIFEEKTPERLARVAVALDAVSVQAADSGVGEVPWTPVMREMGADALRSRFAQWMVVGAPADLGVDVLVRGLDALLGAHAMLRARAGVGDGSGDPVLIVPEPGGVDVSGLVVRVDAARADDDELDGIAADAARGAVEGLDPVGGVMVRAVWVDAGSGRVGRVVLVVHHLVVDGVSWRVLVPDLRAACEAVATGREPAPENSGTSFRTWARQLQRDAETTERLAELPVWRGLVGGVDRPLTKIPFDPVRDTVGTLRRKAWTVPGEHAAVLVGQVPGVFHCGLHEVLLATLTGAVHRWRSGPGSGGLLVEVEGHGRESLVEGMDLSRTVGWFTAAHPVRLDASGVDLADAASGGAAAGDLVKRIKEQVQAAPGDGLGHGLLRHLNPRTRGELGSLPSPQIGFNYLGRFTSTSTSTADPIVPWEPAGPSALGGAADPAMPASHPLDAGAVVRDTPDGPVLELTLSWPAALLDDAAAERLGRAWLELLSGLAAHTADPGAGGHTPSDFPLVDLAQDELDDLEAEFADDLL</sequence>
<dbReference type="InterPro" id="IPR010071">
    <property type="entry name" value="AA_adenyl_dom"/>
</dbReference>
<dbReference type="Gene3D" id="2.30.38.10">
    <property type="entry name" value="Luciferase, Domain 3"/>
    <property type="match status" value="1"/>
</dbReference>
<dbReference type="Pfam" id="PF13193">
    <property type="entry name" value="AMP-binding_C"/>
    <property type="match status" value="1"/>
</dbReference>
<proteinExistence type="predicted"/>
<dbReference type="SMART" id="SM00823">
    <property type="entry name" value="PKS_PP"/>
    <property type="match status" value="1"/>
</dbReference>
<evidence type="ECO:0000256" key="3">
    <source>
        <dbReference type="ARBA" id="ARBA00022553"/>
    </source>
</evidence>
<accession>A0ABV1XDV4</accession>
<keyword evidence="3" id="KW-0597">Phosphoprotein</keyword>
<dbReference type="InterPro" id="IPR001242">
    <property type="entry name" value="Condensation_dom"/>
</dbReference>
<dbReference type="PROSITE" id="PS00455">
    <property type="entry name" value="AMP_BINDING"/>
    <property type="match status" value="1"/>
</dbReference>
<evidence type="ECO:0000256" key="4">
    <source>
        <dbReference type="ARBA" id="ARBA00022737"/>
    </source>
</evidence>
<dbReference type="PROSITE" id="PS00012">
    <property type="entry name" value="PHOSPHOPANTETHEINE"/>
    <property type="match status" value="1"/>
</dbReference>
<dbReference type="SUPFAM" id="SSF47336">
    <property type="entry name" value="ACP-like"/>
    <property type="match status" value="1"/>
</dbReference>
<dbReference type="CDD" id="cd05930">
    <property type="entry name" value="A_NRPS"/>
    <property type="match status" value="1"/>
</dbReference>
<keyword evidence="8" id="KW-1185">Reference proteome</keyword>
<dbReference type="Gene3D" id="3.30.300.30">
    <property type="match status" value="1"/>
</dbReference>
<dbReference type="Proteomes" id="UP001474181">
    <property type="component" value="Unassembled WGS sequence"/>
</dbReference>
<gene>
    <name evidence="7" type="ORF">ABT404_48510</name>
</gene>
<evidence type="ECO:0000256" key="5">
    <source>
        <dbReference type="ARBA" id="ARBA00023194"/>
    </source>
</evidence>
<dbReference type="InterPro" id="IPR020845">
    <property type="entry name" value="AMP-binding_CS"/>
</dbReference>
<dbReference type="NCBIfam" id="TIGR01720">
    <property type="entry name" value="NRPS-para261"/>
    <property type="match status" value="1"/>
</dbReference>
<dbReference type="NCBIfam" id="TIGR01733">
    <property type="entry name" value="AA-adenyl-dom"/>
    <property type="match status" value="1"/>
</dbReference>
<comment type="cofactor">
    <cofactor evidence="1">
        <name>pantetheine 4'-phosphate</name>
        <dbReference type="ChEBI" id="CHEBI:47942"/>
    </cofactor>
</comment>
<reference evidence="7 8" key="1">
    <citation type="submission" date="2024-06" db="EMBL/GenBank/DDBJ databases">
        <title>The Natural Products Discovery Center: Release of the First 8490 Sequenced Strains for Exploring Actinobacteria Biosynthetic Diversity.</title>
        <authorList>
            <person name="Kalkreuter E."/>
            <person name="Kautsar S.A."/>
            <person name="Yang D."/>
            <person name="Bader C.D."/>
            <person name="Teijaro C.N."/>
            <person name="Fluegel L."/>
            <person name="Davis C.M."/>
            <person name="Simpson J.R."/>
            <person name="Lauterbach L."/>
            <person name="Steele A.D."/>
            <person name="Gui C."/>
            <person name="Meng S."/>
            <person name="Li G."/>
            <person name="Viehrig K."/>
            <person name="Ye F."/>
            <person name="Su P."/>
            <person name="Kiefer A.F."/>
            <person name="Nichols A."/>
            <person name="Cepeda A.J."/>
            <person name="Yan W."/>
            <person name="Fan B."/>
            <person name="Jiang Y."/>
            <person name="Adhikari A."/>
            <person name="Zheng C.-J."/>
            <person name="Schuster L."/>
            <person name="Cowan T.M."/>
            <person name="Smanski M.J."/>
            <person name="Chevrette M.G."/>
            <person name="De Carvalho L.P.S."/>
            <person name="Shen B."/>
        </authorList>
    </citation>
    <scope>NUCLEOTIDE SEQUENCE [LARGE SCALE GENOMIC DNA]</scope>
    <source>
        <strain evidence="7 8">NPDC000234</strain>
    </source>
</reference>
<dbReference type="RefSeq" id="WP_350791489.1">
    <property type="nucleotide sequence ID" value="NZ_JBEPEK010000755.1"/>
</dbReference>
<dbReference type="EMBL" id="JBEPEK010000755">
    <property type="protein sequence ID" value="MER7187221.1"/>
    <property type="molecule type" value="Genomic_DNA"/>
</dbReference>
<dbReference type="PROSITE" id="PS50075">
    <property type="entry name" value="CARRIER"/>
    <property type="match status" value="1"/>
</dbReference>
<evidence type="ECO:0000313" key="7">
    <source>
        <dbReference type="EMBL" id="MER7187221.1"/>
    </source>
</evidence>
<dbReference type="InterPro" id="IPR010060">
    <property type="entry name" value="NRPS_synth"/>
</dbReference>
<keyword evidence="2" id="KW-0596">Phosphopantetheine</keyword>
<keyword evidence="4" id="KW-0677">Repeat</keyword>
<dbReference type="Gene3D" id="3.30.559.10">
    <property type="entry name" value="Chloramphenicol acetyltransferase-like domain"/>
    <property type="match status" value="2"/>
</dbReference>
<dbReference type="InterPro" id="IPR036736">
    <property type="entry name" value="ACP-like_sf"/>
</dbReference>
<dbReference type="InterPro" id="IPR006162">
    <property type="entry name" value="Ppantetheine_attach_site"/>
</dbReference>
<dbReference type="InterPro" id="IPR045851">
    <property type="entry name" value="AMP-bd_C_sf"/>
</dbReference>
<dbReference type="Pfam" id="PF00550">
    <property type="entry name" value="PP-binding"/>
    <property type="match status" value="1"/>
</dbReference>
<dbReference type="InterPro" id="IPR025110">
    <property type="entry name" value="AMP-bd_C"/>
</dbReference>
<feature type="domain" description="Carrier" evidence="6">
    <location>
        <begin position="672"/>
        <end position="746"/>
    </location>
</feature>